<keyword evidence="2" id="KW-1185">Reference proteome</keyword>
<accession>A0A417YK05</accession>
<gene>
    <name evidence="1" type="ORF">D1B31_20775</name>
</gene>
<comment type="caution">
    <text evidence="1">The sequence shown here is derived from an EMBL/GenBank/DDBJ whole genome shotgun (WGS) entry which is preliminary data.</text>
</comment>
<dbReference type="RefSeq" id="WP_118924054.1">
    <property type="nucleotide sequence ID" value="NZ_QWEG01000017.1"/>
</dbReference>
<organism evidence="1 2">
    <name type="scientific">Neobacillus notoginsengisoli</name>
    <dbReference type="NCBI Taxonomy" id="1578198"/>
    <lineage>
        <taxon>Bacteria</taxon>
        <taxon>Bacillati</taxon>
        <taxon>Bacillota</taxon>
        <taxon>Bacilli</taxon>
        <taxon>Bacillales</taxon>
        <taxon>Bacillaceae</taxon>
        <taxon>Neobacillus</taxon>
    </lineage>
</organism>
<sequence>MEKKKKDKMRLTLTSTQEVLYQREFKAADRAAGFEGPKLRKR</sequence>
<protein>
    <submittedName>
        <fullName evidence="1">YfhE family protein</fullName>
    </submittedName>
</protein>
<dbReference type="OrthoDB" id="2940720at2"/>
<dbReference type="EMBL" id="QWEG01000017">
    <property type="protein sequence ID" value="RHW33352.1"/>
    <property type="molecule type" value="Genomic_DNA"/>
</dbReference>
<name>A0A417YK05_9BACI</name>
<dbReference type="Proteomes" id="UP000284416">
    <property type="component" value="Unassembled WGS sequence"/>
</dbReference>
<evidence type="ECO:0000313" key="1">
    <source>
        <dbReference type="EMBL" id="RHW33352.1"/>
    </source>
</evidence>
<reference evidence="1 2" key="1">
    <citation type="journal article" date="2017" name="Int. J. Syst. Evol. Microbiol.">
        <title>Bacillus notoginsengisoli sp. nov., a novel bacterium isolated from the rhizosphere of Panax notoginseng.</title>
        <authorList>
            <person name="Zhang M.Y."/>
            <person name="Cheng J."/>
            <person name="Cai Y."/>
            <person name="Zhang T.Y."/>
            <person name="Wu Y.Y."/>
            <person name="Manikprabhu D."/>
            <person name="Li W.J."/>
            <person name="Zhang Y.X."/>
        </authorList>
    </citation>
    <scope>NUCLEOTIDE SEQUENCE [LARGE SCALE GENOMIC DNA]</scope>
    <source>
        <strain evidence="1 2">JCM 30743</strain>
    </source>
</reference>
<dbReference type="AlphaFoldDB" id="A0A417YK05"/>
<dbReference type="InterPro" id="IPR025437">
    <property type="entry name" value="YfhE-like"/>
</dbReference>
<proteinExistence type="predicted"/>
<evidence type="ECO:0000313" key="2">
    <source>
        <dbReference type="Proteomes" id="UP000284416"/>
    </source>
</evidence>
<dbReference type="Pfam" id="PF14152">
    <property type="entry name" value="YfhE"/>
    <property type="match status" value="1"/>
</dbReference>